<feature type="compositionally biased region" description="Acidic residues" evidence="1">
    <location>
        <begin position="44"/>
        <end position="55"/>
    </location>
</feature>
<organism evidence="2 3">
    <name type="scientific">Steinernema hermaphroditum</name>
    <dbReference type="NCBI Taxonomy" id="289476"/>
    <lineage>
        <taxon>Eukaryota</taxon>
        <taxon>Metazoa</taxon>
        <taxon>Ecdysozoa</taxon>
        <taxon>Nematoda</taxon>
        <taxon>Chromadorea</taxon>
        <taxon>Rhabditida</taxon>
        <taxon>Tylenchina</taxon>
        <taxon>Panagrolaimomorpha</taxon>
        <taxon>Strongyloidoidea</taxon>
        <taxon>Steinernematidae</taxon>
        <taxon>Steinernema</taxon>
    </lineage>
</organism>
<dbReference type="Proteomes" id="UP001175271">
    <property type="component" value="Unassembled WGS sequence"/>
</dbReference>
<proteinExistence type="predicted"/>
<reference evidence="2" key="1">
    <citation type="submission" date="2023-06" db="EMBL/GenBank/DDBJ databases">
        <title>Genomic analysis of the entomopathogenic nematode Steinernema hermaphroditum.</title>
        <authorList>
            <person name="Schwarz E.M."/>
            <person name="Heppert J.K."/>
            <person name="Baniya A."/>
            <person name="Schwartz H.T."/>
            <person name="Tan C.-H."/>
            <person name="Antoshechkin I."/>
            <person name="Sternberg P.W."/>
            <person name="Goodrich-Blair H."/>
            <person name="Dillman A.R."/>
        </authorList>
    </citation>
    <scope>NUCLEOTIDE SEQUENCE</scope>
    <source>
        <strain evidence="2">PS9179</strain>
        <tissue evidence="2">Whole animal</tissue>
    </source>
</reference>
<evidence type="ECO:0000256" key="1">
    <source>
        <dbReference type="SAM" id="MobiDB-lite"/>
    </source>
</evidence>
<protein>
    <submittedName>
        <fullName evidence="2">Uncharacterized protein</fullName>
    </submittedName>
</protein>
<accession>A0AA39LRN6</accession>
<evidence type="ECO:0000313" key="3">
    <source>
        <dbReference type="Proteomes" id="UP001175271"/>
    </source>
</evidence>
<gene>
    <name evidence="2" type="ORF">QR680_018856</name>
</gene>
<evidence type="ECO:0000313" key="2">
    <source>
        <dbReference type="EMBL" id="KAK0406865.1"/>
    </source>
</evidence>
<dbReference type="AlphaFoldDB" id="A0AA39LRN6"/>
<feature type="region of interest" description="Disordered" evidence="1">
    <location>
        <begin position="43"/>
        <end position="63"/>
    </location>
</feature>
<name>A0AA39LRN6_9BILA</name>
<dbReference type="EMBL" id="JAUCMV010000004">
    <property type="protein sequence ID" value="KAK0406865.1"/>
    <property type="molecule type" value="Genomic_DNA"/>
</dbReference>
<keyword evidence="3" id="KW-1185">Reference proteome</keyword>
<comment type="caution">
    <text evidence="2">The sequence shown here is derived from an EMBL/GenBank/DDBJ whole genome shotgun (WGS) entry which is preliminary data.</text>
</comment>
<sequence length="187" mass="21765">MIMSNWTDKRSLEEKLGSFFSGYNATHDASACLLEEAMNVMLPPDDDDDWDLEEKEESHPEPQVRKNLPAVAVNEVVKEAEETVVEPNNCCHMDTSQSGAPSFCGSFEFLVLLTSYEGCLQHIDPLLRKRIEELVYRGREEKNSDHARFMCKVLNDENLRQRLLQQLSPRARNEFFERLFDHYKHQQ</sequence>